<proteinExistence type="predicted"/>
<protein>
    <submittedName>
        <fullName evidence="2">Uncharacterized protein</fullName>
    </submittedName>
</protein>
<dbReference type="EMBL" id="CP000950">
    <property type="protein sequence ID" value="ACA67558.1"/>
    <property type="molecule type" value="Genomic_DNA"/>
</dbReference>
<evidence type="ECO:0000313" key="2">
    <source>
        <dbReference type="EMBL" id="ACA67558.1"/>
    </source>
</evidence>
<dbReference type="KEGG" id="ypy:YPK_1260"/>
<dbReference type="AlphaFoldDB" id="A0A0H3B314"/>
<feature type="region of interest" description="Disordered" evidence="1">
    <location>
        <begin position="1"/>
        <end position="25"/>
    </location>
</feature>
<evidence type="ECO:0000256" key="1">
    <source>
        <dbReference type="SAM" id="MobiDB-lite"/>
    </source>
</evidence>
<accession>A0A0H3B314</accession>
<gene>
    <name evidence="2" type="ordered locus">YPK_1260</name>
</gene>
<organism evidence="2">
    <name type="scientific">Yersinia pseudotuberculosis serotype O:3 (strain YPIII)</name>
    <dbReference type="NCBI Taxonomy" id="502800"/>
    <lineage>
        <taxon>Bacteria</taxon>
        <taxon>Pseudomonadati</taxon>
        <taxon>Pseudomonadota</taxon>
        <taxon>Gammaproteobacteria</taxon>
        <taxon>Enterobacterales</taxon>
        <taxon>Yersiniaceae</taxon>
        <taxon>Yersinia</taxon>
    </lineage>
</organism>
<reference evidence="2" key="1">
    <citation type="submission" date="2008-02" db="EMBL/GenBank/DDBJ databases">
        <title>Complete sequence of Yersinia pseudotuberculosis YPIII.</title>
        <authorList>
            <consortium name="US DOE Joint Genome Institute"/>
            <person name="Challacombe J.F."/>
            <person name="Bruce D."/>
            <person name="Detter J.C."/>
            <person name="Green L."/>
            <person name="Land M."/>
            <person name="Munk C."/>
            <person name="Lindler L.E."/>
            <person name="Nikolich M.P."/>
            <person name="Brettin T."/>
        </authorList>
    </citation>
    <scope>NUCLEOTIDE SEQUENCE</scope>
    <source>
        <strain evidence="2">YPIII</strain>
    </source>
</reference>
<name>A0A0H3B314_YERPY</name>
<sequence>MIPNRFQDADRRPGKGGARDGPANAPVVLKDEGILFPDNAETEFKHQ</sequence>